<organism evidence="1 2">
    <name type="scientific">Portunus trituberculatus</name>
    <name type="common">Swimming crab</name>
    <name type="synonym">Neptunus trituberculatus</name>
    <dbReference type="NCBI Taxonomy" id="210409"/>
    <lineage>
        <taxon>Eukaryota</taxon>
        <taxon>Metazoa</taxon>
        <taxon>Ecdysozoa</taxon>
        <taxon>Arthropoda</taxon>
        <taxon>Crustacea</taxon>
        <taxon>Multicrustacea</taxon>
        <taxon>Malacostraca</taxon>
        <taxon>Eumalacostraca</taxon>
        <taxon>Eucarida</taxon>
        <taxon>Decapoda</taxon>
        <taxon>Pleocyemata</taxon>
        <taxon>Brachyura</taxon>
        <taxon>Eubrachyura</taxon>
        <taxon>Portunoidea</taxon>
        <taxon>Portunidae</taxon>
        <taxon>Portuninae</taxon>
        <taxon>Portunus</taxon>
    </lineage>
</organism>
<evidence type="ECO:0000313" key="2">
    <source>
        <dbReference type="Proteomes" id="UP000324222"/>
    </source>
</evidence>
<evidence type="ECO:0000313" key="1">
    <source>
        <dbReference type="EMBL" id="MPC58501.1"/>
    </source>
</evidence>
<gene>
    <name evidence="1" type="ORF">E2C01_052506</name>
</gene>
<protein>
    <submittedName>
        <fullName evidence="1">Uncharacterized protein</fullName>
    </submittedName>
</protein>
<proteinExistence type="predicted"/>
<dbReference type="AlphaFoldDB" id="A0A5B7GEQ5"/>
<comment type="caution">
    <text evidence="1">The sequence shown here is derived from an EMBL/GenBank/DDBJ whole genome shotgun (WGS) entry which is preliminary data.</text>
</comment>
<keyword evidence="2" id="KW-1185">Reference proteome</keyword>
<dbReference type="Proteomes" id="UP000324222">
    <property type="component" value="Unassembled WGS sequence"/>
</dbReference>
<dbReference type="EMBL" id="VSRR010015743">
    <property type="protein sequence ID" value="MPC58501.1"/>
    <property type="molecule type" value="Genomic_DNA"/>
</dbReference>
<name>A0A5B7GEQ5_PORTR</name>
<sequence length="76" mass="8776">MTPPHTTDDTQTAVLHRGTPSTVHYRQQYDMPPTVHRRYHRRYTDDTTDGTQTIPPTVHRRLHDAATPLTVQITSK</sequence>
<accession>A0A5B7GEQ5</accession>
<reference evidence="1 2" key="1">
    <citation type="submission" date="2019-05" db="EMBL/GenBank/DDBJ databases">
        <title>Another draft genome of Portunus trituberculatus and its Hox gene families provides insights of decapod evolution.</title>
        <authorList>
            <person name="Jeong J.-H."/>
            <person name="Song I."/>
            <person name="Kim S."/>
            <person name="Choi T."/>
            <person name="Kim D."/>
            <person name="Ryu S."/>
            <person name="Kim W."/>
        </authorList>
    </citation>
    <scope>NUCLEOTIDE SEQUENCE [LARGE SCALE GENOMIC DNA]</scope>
    <source>
        <tissue evidence="1">Muscle</tissue>
    </source>
</reference>